<accession>A0AAD5SYP7</accession>
<feature type="domain" description="ABC transmembrane type-1" evidence="10">
    <location>
        <begin position="168"/>
        <end position="303"/>
    </location>
</feature>
<evidence type="ECO:0000256" key="1">
    <source>
        <dbReference type="ARBA" id="ARBA00004127"/>
    </source>
</evidence>
<dbReference type="Proteomes" id="UP001211907">
    <property type="component" value="Unassembled WGS sequence"/>
</dbReference>
<keyword evidence="12" id="KW-1185">Reference proteome</keyword>
<keyword evidence="6" id="KW-0067">ATP-binding</keyword>
<evidence type="ECO:0000256" key="4">
    <source>
        <dbReference type="ARBA" id="ARBA00022737"/>
    </source>
</evidence>
<feature type="transmembrane region" description="Helical" evidence="9">
    <location>
        <begin position="160"/>
        <end position="181"/>
    </location>
</feature>
<dbReference type="PANTHER" id="PTHR24223:SF443">
    <property type="entry name" value="MULTIDRUG-RESISTANCE LIKE PROTEIN 1, ISOFORM I"/>
    <property type="match status" value="1"/>
</dbReference>
<evidence type="ECO:0000256" key="3">
    <source>
        <dbReference type="ARBA" id="ARBA00022692"/>
    </source>
</evidence>
<dbReference type="Gene3D" id="1.20.1560.10">
    <property type="entry name" value="ABC transporter type 1, transmembrane domain"/>
    <property type="match status" value="1"/>
</dbReference>
<keyword evidence="3 9" id="KW-0812">Transmembrane</keyword>
<dbReference type="InterPro" id="IPR050173">
    <property type="entry name" value="ABC_transporter_C-like"/>
</dbReference>
<dbReference type="AlphaFoldDB" id="A0AAD5SYP7"/>
<comment type="caution">
    <text evidence="11">The sequence shown here is derived from an EMBL/GenBank/DDBJ whole genome shotgun (WGS) entry which is preliminary data.</text>
</comment>
<feature type="transmembrane region" description="Helical" evidence="9">
    <location>
        <begin position="227"/>
        <end position="252"/>
    </location>
</feature>
<evidence type="ECO:0000256" key="2">
    <source>
        <dbReference type="ARBA" id="ARBA00022448"/>
    </source>
</evidence>
<keyword evidence="8 9" id="KW-0472">Membrane</keyword>
<keyword evidence="7 9" id="KW-1133">Transmembrane helix</keyword>
<evidence type="ECO:0000256" key="5">
    <source>
        <dbReference type="ARBA" id="ARBA00022741"/>
    </source>
</evidence>
<keyword evidence="4" id="KW-0677">Repeat</keyword>
<name>A0AAD5SYP7_9FUNG</name>
<reference evidence="11" key="1">
    <citation type="submission" date="2020-05" db="EMBL/GenBank/DDBJ databases">
        <title>Phylogenomic resolution of chytrid fungi.</title>
        <authorList>
            <person name="Stajich J.E."/>
            <person name="Amses K."/>
            <person name="Simmons R."/>
            <person name="Seto K."/>
            <person name="Myers J."/>
            <person name="Bonds A."/>
            <person name="Quandt C.A."/>
            <person name="Barry K."/>
            <person name="Liu P."/>
            <person name="Grigoriev I."/>
            <person name="Longcore J.E."/>
            <person name="James T.Y."/>
        </authorList>
    </citation>
    <scope>NUCLEOTIDE SEQUENCE</scope>
    <source>
        <strain evidence="11">JEL0513</strain>
    </source>
</reference>
<keyword evidence="2" id="KW-0813">Transport</keyword>
<dbReference type="PANTHER" id="PTHR24223">
    <property type="entry name" value="ATP-BINDING CASSETTE SUB-FAMILY C"/>
    <property type="match status" value="1"/>
</dbReference>
<evidence type="ECO:0000313" key="11">
    <source>
        <dbReference type="EMBL" id="KAJ3119500.1"/>
    </source>
</evidence>
<dbReference type="GO" id="GO:0005524">
    <property type="term" value="F:ATP binding"/>
    <property type="evidence" value="ECO:0007669"/>
    <property type="project" value="UniProtKB-KW"/>
</dbReference>
<evidence type="ECO:0000256" key="9">
    <source>
        <dbReference type="SAM" id="Phobius"/>
    </source>
</evidence>
<dbReference type="PROSITE" id="PS50929">
    <property type="entry name" value="ABC_TM1F"/>
    <property type="match status" value="1"/>
</dbReference>
<dbReference type="EMBL" id="JADGJH010001054">
    <property type="protein sequence ID" value="KAJ3119500.1"/>
    <property type="molecule type" value="Genomic_DNA"/>
</dbReference>
<proteinExistence type="predicted"/>
<evidence type="ECO:0000256" key="6">
    <source>
        <dbReference type="ARBA" id="ARBA00022840"/>
    </source>
</evidence>
<dbReference type="SUPFAM" id="SSF90123">
    <property type="entry name" value="ABC transporter transmembrane region"/>
    <property type="match status" value="1"/>
</dbReference>
<protein>
    <submittedName>
        <fullName evidence="11">ABC transporter C member 13</fullName>
    </submittedName>
</protein>
<evidence type="ECO:0000313" key="12">
    <source>
        <dbReference type="Proteomes" id="UP001211907"/>
    </source>
</evidence>
<feature type="transmembrane region" description="Helical" evidence="9">
    <location>
        <begin position="258"/>
        <end position="283"/>
    </location>
</feature>
<evidence type="ECO:0000256" key="8">
    <source>
        <dbReference type="ARBA" id="ARBA00023136"/>
    </source>
</evidence>
<comment type="subcellular location">
    <subcellularLocation>
        <location evidence="1">Endomembrane system</location>
        <topology evidence="1">Multi-pass membrane protein</topology>
    </subcellularLocation>
</comment>
<dbReference type="GO" id="GO:0016020">
    <property type="term" value="C:membrane"/>
    <property type="evidence" value="ECO:0007669"/>
    <property type="project" value="InterPro"/>
</dbReference>
<dbReference type="InterPro" id="IPR011527">
    <property type="entry name" value="ABC1_TM_dom"/>
</dbReference>
<dbReference type="GO" id="GO:0012505">
    <property type="term" value="C:endomembrane system"/>
    <property type="evidence" value="ECO:0007669"/>
    <property type="project" value="UniProtKB-SubCell"/>
</dbReference>
<dbReference type="GO" id="GO:0140359">
    <property type="term" value="F:ABC-type transporter activity"/>
    <property type="evidence" value="ECO:0007669"/>
    <property type="project" value="InterPro"/>
</dbReference>
<evidence type="ECO:0000259" key="10">
    <source>
        <dbReference type="PROSITE" id="PS50929"/>
    </source>
</evidence>
<sequence>MDKKLNVDDYVAIVNGNGELSQDTIKNFSEKLMQQHLEEAKTNMIGEATDGFNFMTLGWLSKMIRAGAKWPLQFDDLPEIPTKSKSDAVTQTIAPFYAQLETYLKKKQLGKKPSYCGLIWHHVAVAWSFSVLMDVAATVLQTTQTAVMSAILNILAVGNPQFFISNPVALAICFQTVTQMFRKMRYNIRSILTTAIYAKALKLSNVSATEFKKGRILQMVNVDVSTVLEIIASAHQIFLVPFQLGFAFYYLYTLFGTGLWPVGVVFGAFITVAPVFFGIVVVGQQKYMKSGDKRLSTLREIFEVVGLHLIFS</sequence>
<evidence type="ECO:0000256" key="7">
    <source>
        <dbReference type="ARBA" id="ARBA00022989"/>
    </source>
</evidence>
<dbReference type="InterPro" id="IPR036640">
    <property type="entry name" value="ABC1_TM_sf"/>
</dbReference>
<organism evidence="11 12">
    <name type="scientific">Physocladia obscura</name>
    <dbReference type="NCBI Taxonomy" id="109957"/>
    <lineage>
        <taxon>Eukaryota</taxon>
        <taxon>Fungi</taxon>
        <taxon>Fungi incertae sedis</taxon>
        <taxon>Chytridiomycota</taxon>
        <taxon>Chytridiomycota incertae sedis</taxon>
        <taxon>Chytridiomycetes</taxon>
        <taxon>Chytridiales</taxon>
        <taxon>Chytriomycetaceae</taxon>
        <taxon>Physocladia</taxon>
    </lineage>
</organism>
<gene>
    <name evidence="11" type="primary">ABCC13</name>
    <name evidence="11" type="ORF">HK100_000284</name>
</gene>
<feature type="transmembrane region" description="Helical" evidence="9">
    <location>
        <begin position="115"/>
        <end position="140"/>
    </location>
</feature>
<keyword evidence="5" id="KW-0547">Nucleotide-binding</keyword>